<comment type="caution">
    <text evidence="3">The sequence shown here is derived from an EMBL/GenBank/DDBJ whole genome shotgun (WGS) entry which is preliminary data.</text>
</comment>
<feature type="transmembrane region" description="Helical" evidence="1">
    <location>
        <begin position="265"/>
        <end position="282"/>
    </location>
</feature>
<dbReference type="InterPro" id="IPR000620">
    <property type="entry name" value="EamA_dom"/>
</dbReference>
<keyword evidence="1" id="KW-1133">Transmembrane helix</keyword>
<feature type="domain" description="EamA" evidence="2">
    <location>
        <begin position="2"/>
        <end position="138"/>
    </location>
</feature>
<dbReference type="Pfam" id="PF00892">
    <property type="entry name" value="EamA"/>
    <property type="match status" value="2"/>
</dbReference>
<feature type="transmembrane region" description="Helical" evidence="1">
    <location>
        <begin position="232"/>
        <end position="259"/>
    </location>
</feature>
<proteinExistence type="predicted"/>
<keyword evidence="1" id="KW-0812">Transmembrane</keyword>
<reference evidence="3" key="1">
    <citation type="submission" date="2021-03" db="EMBL/GenBank/DDBJ databases">
        <title>Whole genome sequence of Jiella sp. CQZ9-1.</title>
        <authorList>
            <person name="Tuo L."/>
        </authorList>
    </citation>
    <scope>NUCLEOTIDE SEQUENCE</scope>
    <source>
        <strain evidence="3">CQZ9-1</strain>
    </source>
</reference>
<evidence type="ECO:0000256" key="1">
    <source>
        <dbReference type="SAM" id="Phobius"/>
    </source>
</evidence>
<accession>A0A939G0K4</accession>
<evidence type="ECO:0000313" key="3">
    <source>
        <dbReference type="EMBL" id="MBO0662972.1"/>
    </source>
</evidence>
<dbReference type="SUPFAM" id="SSF103481">
    <property type="entry name" value="Multidrug resistance efflux transporter EmrE"/>
    <property type="match status" value="2"/>
</dbReference>
<dbReference type="AlphaFoldDB" id="A0A939G0K4"/>
<keyword evidence="4" id="KW-1185">Reference proteome</keyword>
<dbReference type="InterPro" id="IPR037185">
    <property type="entry name" value="EmrE-like"/>
</dbReference>
<keyword evidence="1" id="KW-0472">Membrane</keyword>
<dbReference type="PANTHER" id="PTHR22911:SF76">
    <property type="entry name" value="EAMA DOMAIN-CONTAINING PROTEIN"/>
    <property type="match status" value="1"/>
</dbReference>
<feature type="transmembrane region" description="Helical" evidence="1">
    <location>
        <begin position="123"/>
        <end position="140"/>
    </location>
</feature>
<evidence type="ECO:0000313" key="4">
    <source>
        <dbReference type="Proteomes" id="UP000664122"/>
    </source>
</evidence>
<feature type="transmembrane region" description="Helical" evidence="1">
    <location>
        <begin position="93"/>
        <end position="111"/>
    </location>
</feature>
<feature type="transmembrane region" description="Helical" evidence="1">
    <location>
        <begin position="180"/>
        <end position="197"/>
    </location>
</feature>
<feature type="transmembrane region" description="Helical" evidence="1">
    <location>
        <begin position="152"/>
        <end position="168"/>
    </location>
</feature>
<dbReference type="PANTHER" id="PTHR22911">
    <property type="entry name" value="ACYL-MALONYL CONDENSING ENZYME-RELATED"/>
    <property type="match status" value="1"/>
</dbReference>
<name>A0A939G0K4_9HYPH</name>
<organism evidence="3 4">
    <name type="scientific">Jiella flava</name>
    <dbReference type="NCBI Taxonomy" id="2816857"/>
    <lineage>
        <taxon>Bacteria</taxon>
        <taxon>Pseudomonadati</taxon>
        <taxon>Pseudomonadota</taxon>
        <taxon>Alphaproteobacteria</taxon>
        <taxon>Hyphomicrobiales</taxon>
        <taxon>Aurantimonadaceae</taxon>
        <taxon>Jiella</taxon>
    </lineage>
</organism>
<evidence type="ECO:0000259" key="2">
    <source>
        <dbReference type="Pfam" id="PF00892"/>
    </source>
</evidence>
<feature type="transmembrane region" description="Helical" evidence="1">
    <location>
        <begin position="69"/>
        <end position="87"/>
    </location>
</feature>
<dbReference type="GO" id="GO:0016020">
    <property type="term" value="C:membrane"/>
    <property type="evidence" value="ECO:0007669"/>
    <property type="project" value="InterPro"/>
</dbReference>
<protein>
    <submittedName>
        <fullName evidence="3">DMT family transporter</fullName>
    </submittedName>
</protein>
<feature type="transmembrane region" description="Helical" evidence="1">
    <location>
        <begin position="32"/>
        <end position="48"/>
    </location>
</feature>
<gene>
    <name evidence="3" type="ORF">J1C48_10320</name>
</gene>
<feature type="domain" description="EamA" evidence="2">
    <location>
        <begin position="149"/>
        <end position="281"/>
    </location>
</feature>
<dbReference type="EMBL" id="JAFMPP010000007">
    <property type="protein sequence ID" value="MBO0662972.1"/>
    <property type="molecule type" value="Genomic_DNA"/>
</dbReference>
<dbReference type="Proteomes" id="UP000664122">
    <property type="component" value="Unassembled WGS sequence"/>
</dbReference>
<sequence>MAVVLLILGAACMAISPVFVRNADVGSFTSAFWRALTSLPLLALWAGLELRAARRRPAKAPKKPLDHRAVVLAGVFFAGDLAFWHLAIMHTTIANATFFACLAPLWVALLSQVTIGESVSKRTFGGLAVCVPGAALLIVHSDGGTGSPLGDVFGLITSLFFGLYFLAMRRARGGSGAGTTTLLSTVITVAVLFPVALVSDDALLPHSLSGALNLAALGIVSHAGGQGLLSVALGVLSAAFSSLVIFIEAVAAAAFGWIFAGEALGPTQIVGGSLILLGIFFARPRRVATVS</sequence>